<dbReference type="Gene3D" id="1.25.10.10">
    <property type="entry name" value="Leucine-rich Repeat Variant"/>
    <property type="match status" value="2"/>
</dbReference>
<dbReference type="PANTHER" id="PTHR13457">
    <property type="entry name" value="BAP28"/>
    <property type="match status" value="1"/>
</dbReference>
<evidence type="ECO:0000256" key="5">
    <source>
        <dbReference type="ARBA" id="ARBA00023242"/>
    </source>
</evidence>
<dbReference type="SUPFAM" id="SSF48371">
    <property type="entry name" value="ARM repeat"/>
    <property type="match status" value="2"/>
</dbReference>
<dbReference type="OrthoDB" id="31183at2759"/>
<comment type="function">
    <text evidence="7">Involved in nucleolar processing of pre-18S ribosomal RNA.</text>
</comment>
<comment type="subcellular location">
    <subcellularLocation>
        <location evidence="1 7">Nucleus</location>
        <location evidence="1 7">Nucleolus</location>
    </subcellularLocation>
</comment>
<keyword evidence="4 7" id="KW-0698">rRNA processing</keyword>
<dbReference type="GO" id="GO:0000462">
    <property type="term" value="P:maturation of SSU-rRNA from tricistronic rRNA transcript (SSU-rRNA, 5.8S rRNA, LSU-rRNA)"/>
    <property type="evidence" value="ECO:0007669"/>
    <property type="project" value="TreeGrafter"/>
</dbReference>
<dbReference type="OMA" id="NDVMWKQ"/>
<keyword evidence="5 7" id="KW-0539">Nucleus</keyword>
<dbReference type="GO" id="GO:0045943">
    <property type="term" value="P:positive regulation of transcription by RNA polymerase I"/>
    <property type="evidence" value="ECO:0007669"/>
    <property type="project" value="TreeGrafter"/>
</dbReference>
<keyword evidence="10" id="KW-1185">Reference proteome</keyword>
<evidence type="ECO:0000256" key="6">
    <source>
        <dbReference type="ARBA" id="ARBA00023274"/>
    </source>
</evidence>
<evidence type="ECO:0000313" key="9">
    <source>
        <dbReference type="EMBL" id="EFN88053.1"/>
    </source>
</evidence>
<sequence length="2060" mass="236826">MATSLSEQLSQLRTPQTDLLLQDKTRPSLLFDPKEAASLDRATLLSIGRNGLEKLVELCPFFNKFDNSLFAKNSVNLERAIEDATLNESLNREIEIFLRLLSSYFLLHASHKALEWLIYRYHIHEYNRDQFVLLILPYHESRIFARAVQLLDLSNKGDKWYWMKSLQKRGLPQVSQTIVNHLSTDDEFLKMLCNHVISTVKVHTNQTSQPTTLCAFYTTLVLGLIEQATTITETQINYLLPTLFYGLKSSVLDLTAASYMIIAHLMTKVKLDDCTIEKILLKTFKKTNLKQEATTLLLYLYQSPINRLTVIPQSLVLQLSSLLWFIETVSQIHSKSMNASRFAVPFLQAACQVIAEDPDTTISVQNMMDTFLTHVRLNDDAVDAILSNVLTCKFFRSEMPKNAKDFIARFYQNFERSYPERFDKYLKHLTEQDENDIDSKQALNFFISWPFITNEMQESVKILDKLSHASSAQRLCALEILGDNNITIPKSFRGMMRKTLQVRFYDPDVNVVKALLSIPTNKLISLLPTETLMDNLMTLLSTCHTASKKELAKLALKILLELCEDGYDTKIFITALPYLFPATKEDVAVAMEVLYSNFAKNNIYMQYMMKDLEKSPLNADTISSTAFHNILNYELLPDTNSILNSMRQQISHGDAASLFFNMILLGSVCRVPVGSMPANVAREVIEMATEMIKKYPRIQLLHNCNIITGDNIQAALKLTSEGILPLQVGTYVLEMVHRRLNLKSEPKLDFVDNAEQSNLTVRLLEMFFEGMDNEKWRKHYFRCLQIFFQRHFAMMKDLISFLSQLYIRPVRVQTSYHCLQITLELLDNSSIQWVFQDQHFVTNLLLVLARPNNVCRSMAVNILKKLTQNLAHFNLAIEPFCALLQEIAVRSDEIVQDSEQLSLMFYYILSPDLDVSCLMKQRKKLQQAQKLLFDVVLQEEIPIDRRSELLDVLTHVNDTEILRRLAPLGLRLLQKLENESTRSQPAGKALRNILQRFNHVTIEALNDSQVWLFFETSILRHDLYVLTESQEQISPSIILLKQINDMFFMCAGKISRDLQSKIFSKMLDVLTDCEVSKVISNATRAMHRIRIDASFIMSELQTMKQNRPEQQPEDTPKKKSKRYSQMYLLASPKIVYTKAWKRGETLLQIVQHAKNIEHEETLYGVLFDLVNVCVSLEELSPVEYTNQLILQTIYRMMMQDLPLRNASLYISLITKCIRTSRNPQTHHHALLVLVELLKKVDVNRAFLNIMPIFTFMGSTVVRQDDSYSIQITSKVLETVVPIINADDKENNACMMLRIFVTSLPDIPEHRRIALFVKLLQLLDKYLHFYYLITFENHAKLSTKPVNETSAQHLEFALQMCQEFPLLRLLQICMNVIDFVKILPIDIEEEQDKQTAMNFPYNHVYDVSKSTPKILRHYKLTAVQFFSSLLSSQDFVNRISQLSTHETIEMNEYCDNLASQLIMLIQMISKVADQDQSKPSAKYWKVLLHHLYEALDLVNNLLPNTMFLKNVRCLQTTDVQLSVRKKILDLLNVRLAQRKFGNEDHVDLLGLIEHLICFVNAEEKIESQEYELVQQTTLVSLKLLAKLLATDHPNVFKPILEMTTELLRSKDGPVLANAALCVAELVCLMRTHALTLLNKFMPPILKLLKTHCCQNVPDITVVSIVSALQKIVDSLGNFLSSYLSKLLFELTRLNSLYTGVDHPKTGIIISRLKMITQKISNYTPLRILLPVVSTTYDTLLRKNLYHRIPSLMNILADCFDSVPSAKLNVTSCLSEFFLKVLQFRESINSYENDDMSIDVEDVSKHIVAIEESTSKAFVALVLKLSEVTFNPLYQDIFKWAEKNTKHMERNITFYKLSANIAENLKSLFSLFAGLFLKHAALLLKTNNTYVSNTKHELTLLEESSRIELVEAILLTLHRVFNYDAHNFVSQERFEILAQPIVEQIENTMGTEEEYESRASRLIVPCIASFVSAIPDDALHKQLVCQILLKTKHTKPYVRRTALNGLVEIARKLGEDFLSFLPETMPFLAEILEDEDITTEKCAQKAVCALEEILGEPLQKYF</sequence>
<accession>E2B8C7</accession>
<dbReference type="InterPro" id="IPR040191">
    <property type="entry name" value="UTP10"/>
</dbReference>
<dbReference type="SMART" id="SM01036">
    <property type="entry name" value="BP28CT"/>
    <property type="match status" value="1"/>
</dbReference>
<feature type="domain" description="BP28 C-terminal" evidence="8">
    <location>
        <begin position="1762"/>
        <end position="1926"/>
    </location>
</feature>
<dbReference type="InterPro" id="IPR012954">
    <property type="entry name" value="BP28_C_dom"/>
</dbReference>
<evidence type="ECO:0000256" key="3">
    <source>
        <dbReference type="ARBA" id="ARBA00022517"/>
    </source>
</evidence>
<dbReference type="InterPro" id="IPR056473">
    <property type="entry name" value="HEAT_Utp10/HEAT1"/>
</dbReference>
<evidence type="ECO:0000256" key="4">
    <source>
        <dbReference type="ARBA" id="ARBA00022552"/>
    </source>
</evidence>
<dbReference type="FunCoup" id="E2B8C7">
    <property type="interactions" value="1821"/>
</dbReference>
<dbReference type="GO" id="GO:0034455">
    <property type="term" value="C:t-UTP complex"/>
    <property type="evidence" value="ECO:0007669"/>
    <property type="project" value="TreeGrafter"/>
</dbReference>
<dbReference type="GO" id="GO:0030515">
    <property type="term" value="F:snoRNA binding"/>
    <property type="evidence" value="ECO:0007669"/>
    <property type="project" value="TreeGrafter"/>
</dbReference>
<dbReference type="Pfam" id="PF12397">
    <property type="entry name" value="U3snoRNP10"/>
    <property type="match status" value="1"/>
</dbReference>
<proteinExistence type="inferred from homology"/>
<dbReference type="PANTHER" id="PTHR13457:SF1">
    <property type="entry name" value="HEAT REPEAT-CONTAINING PROTEIN 1"/>
    <property type="match status" value="1"/>
</dbReference>
<dbReference type="InterPro" id="IPR011989">
    <property type="entry name" value="ARM-like"/>
</dbReference>
<evidence type="ECO:0000313" key="10">
    <source>
        <dbReference type="Proteomes" id="UP000008237"/>
    </source>
</evidence>
<gene>
    <name evidence="9" type="ORF">EAI_08635</name>
</gene>
<dbReference type="GO" id="GO:0032040">
    <property type="term" value="C:small-subunit processome"/>
    <property type="evidence" value="ECO:0007669"/>
    <property type="project" value="TreeGrafter"/>
</dbReference>
<dbReference type="Pfam" id="PF23243">
    <property type="entry name" value="HEAT_HEATR1"/>
    <property type="match status" value="1"/>
</dbReference>
<comment type="similarity">
    <text evidence="2 7">Belongs to the HEATR1/UTP10 family.</text>
</comment>
<dbReference type="GO" id="GO:0030686">
    <property type="term" value="C:90S preribosome"/>
    <property type="evidence" value="ECO:0007669"/>
    <property type="project" value="TreeGrafter"/>
</dbReference>
<dbReference type="Proteomes" id="UP000008237">
    <property type="component" value="Unassembled WGS sequence"/>
</dbReference>
<dbReference type="EMBL" id="GL446308">
    <property type="protein sequence ID" value="EFN88053.1"/>
    <property type="molecule type" value="Genomic_DNA"/>
</dbReference>
<keyword evidence="6 7" id="KW-0687">Ribonucleoprotein</keyword>
<evidence type="ECO:0000256" key="7">
    <source>
        <dbReference type="RuleBase" id="RU367065"/>
    </source>
</evidence>
<organism evidence="10">
    <name type="scientific">Harpegnathos saltator</name>
    <name type="common">Jerdon's jumping ant</name>
    <dbReference type="NCBI Taxonomy" id="610380"/>
    <lineage>
        <taxon>Eukaryota</taxon>
        <taxon>Metazoa</taxon>
        <taxon>Ecdysozoa</taxon>
        <taxon>Arthropoda</taxon>
        <taxon>Hexapoda</taxon>
        <taxon>Insecta</taxon>
        <taxon>Pterygota</taxon>
        <taxon>Neoptera</taxon>
        <taxon>Endopterygota</taxon>
        <taxon>Hymenoptera</taxon>
        <taxon>Apocrita</taxon>
        <taxon>Aculeata</taxon>
        <taxon>Formicoidea</taxon>
        <taxon>Formicidae</taxon>
        <taxon>Ponerinae</taxon>
        <taxon>Ponerini</taxon>
        <taxon>Harpegnathos</taxon>
    </lineage>
</organism>
<evidence type="ECO:0000256" key="1">
    <source>
        <dbReference type="ARBA" id="ARBA00004604"/>
    </source>
</evidence>
<evidence type="ECO:0000259" key="8">
    <source>
        <dbReference type="SMART" id="SM01036"/>
    </source>
</evidence>
<dbReference type="STRING" id="610380.E2B8C7"/>
<dbReference type="InterPro" id="IPR016024">
    <property type="entry name" value="ARM-type_fold"/>
</dbReference>
<keyword evidence="3 7" id="KW-0690">Ribosome biogenesis</keyword>
<dbReference type="InParanoid" id="E2B8C7"/>
<reference evidence="9 10" key="1">
    <citation type="journal article" date="2010" name="Science">
        <title>Genomic comparison of the ants Camponotus floridanus and Harpegnathos saltator.</title>
        <authorList>
            <person name="Bonasio R."/>
            <person name="Zhang G."/>
            <person name="Ye C."/>
            <person name="Mutti N.S."/>
            <person name="Fang X."/>
            <person name="Qin N."/>
            <person name="Donahue G."/>
            <person name="Yang P."/>
            <person name="Li Q."/>
            <person name="Li C."/>
            <person name="Zhang P."/>
            <person name="Huang Z."/>
            <person name="Berger S.L."/>
            <person name="Reinberg D."/>
            <person name="Wang J."/>
            <person name="Liebig J."/>
        </authorList>
    </citation>
    <scope>NUCLEOTIDE SEQUENCE [LARGE SCALE GENOMIC DNA]</scope>
    <source>
        <strain evidence="9 10">R22 G/1</strain>
    </source>
</reference>
<name>E2B8C7_HARSA</name>
<dbReference type="KEGG" id="hst:105192217"/>
<dbReference type="InterPro" id="IPR022125">
    <property type="entry name" value="U3snoRNP10_N"/>
</dbReference>
<dbReference type="Pfam" id="PF08146">
    <property type="entry name" value="BP28CT"/>
    <property type="match status" value="1"/>
</dbReference>
<dbReference type="PhylomeDB" id="E2B8C7"/>
<evidence type="ECO:0000256" key="2">
    <source>
        <dbReference type="ARBA" id="ARBA00010559"/>
    </source>
</evidence>
<protein>
    <recommendedName>
        <fullName evidence="7">HEAT repeat-containing protein 1</fullName>
    </recommendedName>
</protein>